<sequence length="613" mass="68474">MGILGPTGHGSGLVCWHGQDAISFPSSSLIFTLPQTKPLHKNQICLKNSTTQLKFSTLFLPFHTLLKTMFSARPTSRFTIFTLALLLFISFSLSATASVPHRDDPDEDVDLEGLEELLAIDDSEDDENQKGEAGQEKLSGPEVLRRAQRVVLELSNENAKRIIDGNEYVLLLGYAPWCHRSAEMMPRFAEAAMALKEMGNPLLLAKLDAERHAKAASLLGIKGFPTLLLFVNGSSQPYTGGFTGEEIVIWARKRTGVPIIRLSSVTVVEEFLKKHRMFAVGLFENYEGHDYEEFVKAATADNEIQFVETNNLDVAVVLFPDARPKNNFLGLVKSEPERYETFEDSFEEGKILQFLDYNKFPLVTVLTELNSIRVHSSPIKVQVYIFAEAVDFNKLLPLLQKVARKFKSKILFVYADTADDNLAKPFLTLFGLESEEPIVAAFDNGNGSKYLLESDLTANSLEEFCHGLLHGTLSPYYKSQPIPDTKGIVQAVVGKTFDTLVLNSDKNVLLEVYTPWCINCDAVSKQIEQLAKHFEGLDSVIFARIDASLNEHPKLQINDYPTLLFYPSGDKLNPIKLSKKPSLKELVMFINANVKIEEDRGISTPDQTAKDEL</sequence>
<comment type="caution">
    <text evidence="1">The sequence shown here is derived from an EMBL/GenBank/DDBJ whole genome shotgun (WGS) entry which is preliminary data.</text>
</comment>
<keyword evidence="2" id="KW-1185">Reference proteome</keyword>
<organism evidence="1 2">
    <name type="scientific">Persea americana</name>
    <name type="common">Avocado</name>
    <dbReference type="NCBI Taxonomy" id="3435"/>
    <lineage>
        <taxon>Eukaryota</taxon>
        <taxon>Viridiplantae</taxon>
        <taxon>Streptophyta</taxon>
        <taxon>Embryophyta</taxon>
        <taxon>Tracheophyta</taxon>
        <taxon>Spermatophyta</taxon>
        <taxon>Magnoliopsida</taxon>
        <taxon>Magnoliidae</taxon>
        <taxon>Laurales</taxon>
        <taxon>Lauraceae</taxon>
        <taxon>Persea</taxon>
    </lineage>
</organism>
<reference evidence="1 2" key="1">
    <citation type="journal article" date="2022" name="Hortic Res">
        <title>A haplotype resolved chromosomal level avocado genome allows analysis of novel avocado genes.</title>
        <authorList>
            <person name="Nath O."/>
            <person name="Fletcher S.J."/>
            <person name="Hayward A."/>
            <person name="Shaw L.M."/>
            <person name="Masouleh A.K."/>
            <person name="Furtado A."/>
            <person name="Henry R.J."/>
            <person name="Mitter N."/>
        </authorList>
    </citation>
    <scope>NUCLEOTIDE SEQUENCE [LARGE SCALE GENOMIC DNA]</scope>
    <source>
        <strain evidence="2">cv. Hass</strain>
    </source>
</reference>
<dbReference type="Proteomes" id="UP001234297">
    <property type="component" value="Chromosome 2"/>
</dbReference>
<accession>A0ACC2MG45</accession>
<evidence type="ECO:0000313" key="2">
    <source>
        <dbReference type="Proteomes" id="UP001234297"/>
    </source>
</evidence>
<evidence type="ECO:0000313" key="1">
    <source>
        <dbReference type="EMBL" id="KAJ8644741.1"/>
    </source>
</evidence>
<name>A0ACC2MG45_PERAE</name>
<proteinExistence type="predicted"/>
<dbReference type="EMBL" id="CM056810">
    <property type="protein sequence ID" value="KAJ8644741.1"/>
    <property type="molecule type" value="Genomic_DNA"/>
</dbReference>
<protein>
    <submittedName>
        <fullName evidence="1">Uncharacterized protein</fullName>
    </submittedName>
</protein>
<gene>
    <name evidence="1" type="ORF">MRB53_006489</name>
</gene>